<proteinExistence type="predicted"/>
<feature type="compositionally biased region" description="Basic residues" evidence="1">
    <location>
        <begin position="10"/>
        <end position="25"/>
    </location>
</feature>
<feature type="compositionally biased region" description="Low complexity" evidence="1">
    <location>
        <begin position="852"/>
        <end position="866"/>
    </location>
</feature>
<gene>
    <name evidence="2" type="ORF">HBR001_LOCUS2423</name>
</gene>
<feature type="region of interest" description="Disordered" evidence="1">
    <location>
        <begin position="794"/>
        <end position="879"/>
    </location>
</feature>
<feature type="region of interest" description="Disordered" evidence="1">
    <location>
        <begin position="548"/>
        <end position="641"/>
    </location>
</feature>
<feature type="region of interest" description="Disordered" evidence="1">
    <location>
        <begin position="406"/>
        <end position="437"/>
    </location>
</feature>
<feature type="compositionally biased region" description="Low complexity" evidence="1">
    <location>
        <begin position="990"/>
        <end position="999"/>
    </location>
</feature>
<dbReference type="Proteomes" id="UP001162031">
    <property type="component" value="Unassembled WGS sequence"/>
</dbReference>
<feature type="region of interest" description="Disordered" evidence="1">
    <location>
        <begin position="909"/>
        <end position="1009"/>
    </location>
</feature>
<dbReference type="Pfam" id="PF09808">
    <property type="entry name" value="SNAPC1"/>
    <property type="match status" value="1"/>
</dbReference>
<evidence type="ECO:0000313" key="2">
    <source>
        <dbReference type="EMBL" id="CAI5720609.1"/>
    </source>
</evidence>
<evidence type="ECO:0000256" key="1">
    <source>
        <dbReference type="SAM" id="MobiDB-lite"/>
    </source>
</evidence>
<evidence type="ECO:0000313" key="3">
    <source>
        <dbReference type="Proteomes" id="UP001162031"/>
    </source>
</evidence>
<feature type="region of interest" description="Disordered" evidence="1">
    <location>
        <begin position="337"/>
        <end position="393"/>
    </location>
</feature>
<feature type="compositionally biased region" description="Polar residues" evidence="1">
    <location>
        <begin position="734"/>
        <end position="755"/>
    </location>
</feature>
<feature type="compositionally biased region" description="Low complexity" evidence="1">
    <location>
        <begin position="493"/>
        <end position="504"/>
    </location>
</feature>
<feature type="compositionally biased region" description="Basic residues" evidence="1">
    <location>
        <begin position="468"/>
        <end position="478"/>
    </location>
</feature>
<organism evidence="2 3">
    <name type="scientific">Hyaloperonospora brassicae</name>
    <name type="common">Brassica downy mildew</name>
    <name type="synonym">Peronospora brassicae</name>
    <dbReference type="NCBI Taxonomy" id="162125"/>
    <lineage>
        <taxon>Eukaryota</taxon>
        <taxon>Sar</taxon>
        <taxon>Stramenopiles</taxon>
        <taxon>Oomycota</taxon>
        <taxon>Peronosporomycetes</taxon>
        <taxon>Peronosporales</taxon>
        <taxon>Peronosporaceae</taxon>
        <taxon>Hyaloperonospora</taxon>
    </lineage>
</organism>
<protein>
    <submittedName>
        <fullName evidence="2">Uncharacterized protein</fullName>
    </submittedName>
</protein>
<reference evidence="2" key="1">
    <citation type="submission" date="2022-12" db="EMBL/GenBank/DDBJ databases">
        <authorList>
            <person name="Webb A."/>
        </authorList>
    </citation>
    <scope>NUCLEOTIDE SEQUENCE</scope>
    <source>
        <strain evidence="2">Hp1</strain>
    </source>
</reference>
<feature type="compositionally biased region" description="Basic residues" evidence="1">
    <location>
        <begin position="924"/>
        <end position="937"/>
    </location>
</feature>
<dbReference type="AlphaFoldDB" id="A0AAV0TFF2"/>
<feature type="compositionally biased region" description="Basic and acidic residues" evidence="1">
    <location>
        <begin position="950"/>
        <end position="962"/>
    </location>
</feature>
<feature type="compositionally biased region" description="Polar residues" evidence="1">
    <location>
        <begin position="349"/>
        <end position="360"/>
    </location>
</feature>
<dbReference type="EMBL" id="CANTFL010000320">
    <property type="protein sequence ID" value="CAI5720609.1"/>
    <property type="molecule type" value="Genomic_DNA"/>
</dbReference>
<feature type="region of interest" description="Disordered" evidence="1">
    <location>
        <begin position="453"/>
        <end position="519"/>
    </location>
</feature>
<sequence>MTGDGDGLRRGRRRPPLPHRPRIAHRTSAQRERAAPDVDWGHSLQHFAAVVRDDLRELSARFVHENVVTFAAWKRLWTETRMSAAFLVEFWESTPTDVHKTILQQTLDEAVSLVDEHDGVFDTAAAVAALVGRVFAMYCAYSVQLGSPKHKIDTDPQDWTALLTIDCVMAGVGAALLPTGARQARAMLHRLVAHEHAFLRCLQGFGPRVRVKKRPARAAVDASRDVSLHDGAAMAKDALVDRSRVKQLSTLDKRYQDLVRRARAGPSVPNASAGLDARPANVVVSTSRLSKPLAQGAEHDGQELTRALTLYVEYKANEEARRRDRVARAAAVRDLDSKTSMLGPEDDGSATSDLSDQGSSIVPLPSSAMAVSLASSRRGSHRRHHSSGGSEDALAELESELHENILGGQVEPSRTQPPRKLKRGNSSSRLSEISEADSDALADLEDELEQSCGIVSSQTQRDELPGKAKTRTNRKRGRDRASAGIVLRNTKPTAVSTATSARARLTPKRPRSDSVASSLSIADSWTVSSIADSDGLAAIQAELDAVPTLPGSQKSKSTPRRLTDHQAPPVELRSSAVHDSTAKPKAKQVARQTADRASGRCTASVQPKKCELSSTNQRAKGKPRALSLLSDSSECKGQPEAEVDLTTSFCTSIADRPRRSSRLVSAASETGSDAIDELERELNASAATLTAIAPSPMPASTRQAPRKRAAVPSKRAGERTYTRSSAKKLRLREATTSVADGQPSSAQTFRATEGTQRAVPIARQGSSRISSVMSDTESDGLADLMAELDTIATVRTTSTRPRQEKDAHATSVNTRSTAREKSLVLPGPGVSHSGTARSVIPSSTVTPSDAVSPPRRSARLSSLAASDTESDGVGELPSDTASLLRRSARLSSLAASDTESDGVEDLIAELERGPAGNRVMTSTKKPKARVRATRRQSTRASGVKPRQNRAKKEPKAVRDPRVGTRQAAPRKSAAMLSTLEHPTAPRNLPSSRRSTRSSSVAFDSNSEDLAELEAELQAGYARR</sequence>
<keyword evidence="3" id="KW-1185">Reference proteome</keyword>
<name>A0AAV0TFF2_HYABA</name>
<comment type="caution">
    <text evidence="2">The sequence shown here is derived from an EMBL/GenBank/DDBJ whole genome shotgun (WGS) entry which is preliminary data.</text>
</comment>
<feature type="region of interest" description="Disordered" evidence="1">
    <location>
        <begin position="689"/>
        <end position="757"/>
    </location>
</feature>
<feature type="compositionally biased region" description="Polar residues" evidence="1">
    <location>
        <begin position="832"/>
        <end position="849"/>
    </location>
</feature>
<feature type="region of interest" description="Disordered" evidence="1">
    <location>
        <begin position="1"/>
        <end position="35"/>
    </location>
</feature>
<accession>A0AAV0TFF2</accession>
<dbReference type="InterPro" id="IPR019188">
    <property type="entry name" value="SNAPC1"/>
</dbReference>